<feature type="region of interest" description="Disordered" evidence="11">
    <location>
        <begin position="370"/>
        <end position="406"/>
    </location>
</feature>
<sequence>MSIDTLLEAAKFVEQIGQSTRGQNDPGLFGLSQNGQNAAISGPSYAGVSSSPGSSPGSHKSWSPVASSSRHQLSTSNTDTFDEGDDKRSGTREVHNKLEKNRRAQLKECFDNLRDQIPNMDNKKLKPSNLSILQGALRYLQALKRKERELEYETERLARQKILYQEKLAKLSGCSLPPWKKAEPEPKEEEEEDMQDDKEDDRDSVSTSTSTASEAEEEERKSRAQSPEKAIPAVQMSDPQGPPMVRSAPLMDHVIKVTQSVKEQSGPFLISRQIVTRVPVSTGATPSQQQQQVAAQMPVVVKAQQVQGSNTKKTNQSQTVKGPATQMQPLVAGAKPQVATAKDITPHRELEVVTQRVAATQKVVIRPQSVVQQVKAQPTTTQKSGTTKQPPVPKPPTPSPTQQAPVPKITSHVVRQFHSHSSAVSAVQEHLKNRAQNKLPQQHKNPVRTISHATPTTEPVPVKANVSMVTTAAVATASSTGVSRQTVSQLLGKQSTAVRQPVRRTDNKAVMQRVLSHPFSPRPQTVDIMPKSPTTLTSSDTAVAQVSQSTPKSITVVAYKEPPPSNTATSISAASSSVALSVSKQSVPSSIQHVTPPPGMPGLDMRNLIIPHYLPTQGLTTAMLRPSLTNPGVLTAANAALLNQAMVAGSRNVAPQLPVPASKDSSPAKLQSSVAGSVSFFSTAATQQSKASTVSQTKAPSLSYTTPVTPGHPFLAPGLTLQPALPALTQVLFTQPPSQPPIAYTIANSSPAHMLVKTTVSPPSVIRHPLGTTAGTNMPHIGTTIATVVGTSTSNTQTTVAMTIPPVVTIGALSLNPLLHVGTNRALVTAPTYTTLSHVGQYPHYRFPFAGQVPIISPVTFTGNPSSAALPVTSVGNPATTNGKTSNGVIVHTVAVPAAIPVTSSWLNATGISNGIPVKELVLPVPATTSASNVVMVTTQPAVTVVANSSQEGSVVDSKSSSGSKVLVTSSS</sequence>
<keyword evidence="5" id="KW-0804">Transcription</keyword>
<evidence type="ECO:0000313" key="13">
    <source>
        <dbReference type="EnsemblMetazoa" id="XP_038059440.1"/>
    </source>
</evidence>
<evidence type="ECO:0000313" key="14">
    <source>
        <dbReference type="Proteomes" id="UP000887568"/>
    </source>
</evidence>
<name>A0A914A6Q5_PATMI</name>
<dbReference type="Proteomes" id="UP000887568">
    <property type="component" value="Unplaced"/>
</dbReference>
<dbReference type="AlphaFoldDB" id="A0A914A6Q5"/>
<feature type="compositionally biased region" description="Acidic residues" evidence="11">
    <location>
        <begin position="186"/>
        <end position="202"/>
    </location>
</feature>
<keyword evidence="6" id="KW-0539">Nucleus</keyword>
<keyword evidence="2" id="KW-0678">Repressor</keyword>
<dbReference type="InterPro" id="IPR011598">
    <property type="entry name" value="bHLH_dom"/>
</dbReference>
<dbReference type="GO" id="GO:0005634">
    <property type="term" value="C:nucleus"/>
    <property type="evidence" value="ECO:0007669"/>
    <property type="project" value="UniProtKB-SubCell"/>
</dbReference>
<evidence type="ECO:0000256" key="10">
    <source>
        <dbReference type="ARBA" id="ARBA00083368"/>
    </source>
</evidence>
<comment type="subunit">
    <text evidence="8">Efficient DNA binding requires dimerization with another bHLH protein. Binds DNA as a homodimer or a heterodimer with MAX.</text>
</comment>
<evidence type="ECO:0000256" key="6">
    <source>
        <dbReference type="ARBA" id="ARBA00023242"/>
    </source>
</evidence>
<feature type="compositionally biased region" description="Polar residues" evidence="11">
    <location>
        <begin position="370"/>
        <end position="385"/>
    </location>
</feature>
<dbReference type="OMA" id="TVDIMPK"/>
<dbReference type="Gene3D" id="4.10.280.10">
    <property type="entry name" value="Helix-loop-helix DNA-binding domain"/>
    <property type="match status" value="1"/>
</dbReference>
<feature type="region of interest" description="Disordered" evidence="11">
    <location>
        <begin position="476"/>
        <end position="503"/>
    </location>
</feature>
<keyword evidence="3" id="KW-0805">Transcription regulation</keyword>
<dbReference type="EnsemblMetazoa" id="XM_038203512.1">
    <property type="protein sequence ID" value="XP_038059440.1"/>
    <property type="gene ID" value="LOC119730539"/>
</dbReference>
<evidence type="ECO:0000256" key="11">
    <source>
        <dbReference type="SAM" id="MobiDB-lite"/>
    </source>
</evidence>
<evidence type="ECO:0000256" key="7">
    <source>
        <dbReference type="ARBA" id="ARBA00057176"/>
    </source>
</evidence>
<proteinExistence type="predicted"/>
<dbReference type="OrthoDB" id="5981879at2759"/>
<dbReference type="PANTHER" id="PTHR11969">
    <property type="entry name" value="MAX DIMERIZATION, MAD"/>
    <property type="match status" value="1"/>
</dbReference>
<dbReference type="Pfam" id="PF00010">
    <property type="entry name" value="HLH"/>
    <property type="match status" value="1"/>
</dbReference>
<comment type="function">
    <text evidence="7">Binds DNA as a heterodimer with MAX and represses transcription. Binds to the canonical E box sequence 5'-CACGTG-3' and, with higher affinity, to 5'-CACGCG-3'.</text>
</comment>
<dbReference type="GO" id="GO:0046983">
    <property type="term" value="F:protein dimerization activity"/>
    <property type="evidence" value="ECO:0007669"/>
    <property type="project" value="InterPro"/>
</dbReference>
<evidence type="ECO:0000256" key="3">
    <source>
        <dbReference type="ARBA" id="ARBA00023015"/>
    </source>
</evidence>
<evidence type="ECO:0000256" key="8">
    <source>
        <dbReference type="ARBA" id="ARBA00062701"/>
    </source>
</evidence>
<evidence type="ECO:0000256" key="4">
    <source>
        <dbReference type="ARBA" id="ARBA00023125"/>
    </source>
</evidence>
<dbReference type="PROSITE" id="PS50888">
    <property type="entry name" value="BHLH"/>
    <property type="match status" value="1"/>
</dbReference>
<dbReference type="GO" id="GO:0000978">
    <property type="term" value="F:RNA polymerase II cis-regulatory region sequence-specific DNA binding"/>
    <property type="evidence" value="ECO:0007669"/>
    <property type="project" value="TreeGrafter"/>
</dbReference>
<dbReference type="GO" id="GO:0000981">
    <property type="term" value="F:DNA-binding transcription factor activity, RNA polymerase II-specific"/>
    <property type="evidence" value="ECO:0007669"/>
    <property type="project" value="TreeGrafter"/>
</dbReference>
<dbReference type="FunFam" id="4.10.280.10:FF:000034">
    <property type="entry name" value="MAX network transcriptional repressor"/>
    <property type="match status" value="1"/>
</dbReference>
<organism evidence="13 14">
    <name type="scientific">Patiria miniata</name>
    <name type="common">Bat star</name>
    <name type="synonym">Asterina miniata</name>
    <dbReference type="NCBI Taxonomy" id="46514"/>
    <lineage>
        <taxon>Eukaryota</taxon>
        <taxon>Metazoa</taxon>
        <taxon>Echinodermata</taxon>
        <taxon>Eleutherozoa</taxon>
        <taxon>Asterozoa</taxon>
        <taxon>Asteroidea</taxon>
        <taxon>Valvatacea</taxon>
        <taxon>Valvatida</taxon>
        <taxon>Asterinidae</taxon>
        <taxon>Patiria</taxon>
    </lineage>
</organism>
<feature type="compositionally biased region" description="Polar residues" evidence="11">
    <location>
        <begin position="484"/>
        <end position="498"/>
    </location>
</feature>
<feature type="region of interest" description="Disordered" evidence="11">
    <location>
        <begin position="17"/>
        <end position="100"/>
    </location>
</feature>
<evidence type="ECO:0000259" key="12">
    <source>
        <dbReference type="PROSITE" id="PS50888"/>
    </source>
</evidence>
<feature type="compositionally biased region" description="Low complexity" evidence="11">
    <location>
        <begin position="41"/>
        <end position="64"/>
    </location>
</feature>
<dbReference type="RefSeq" id="XP_038059440.1">
    <property type="nucleotide sequence ID" value="XM_038203512.1"/>
</dbReference>
<feature type="compositionally biased region" description="Polar residues" evidence="11">
    <location>
        <begin position="65"/>
        <end position="79"/>
    </location>
</feature>
<evidence type="ECO:0000256" key="5">
    <source>
        <dbReference type="ARBA" id="ARBA00023163"/>
    </source>
</evidence>
<dbReference type="PANTHER" id="PTHR11969:SF99">
    <property type="entry name" value="MAX-BINDING PROTEIN MNT"/>
    <property type="match status" value="1"/>
</dbReference>
<evidence type="ECO:0000256" key="1">
    <source>
        <dbReference type="ARBA" id="ARBA00004123"/>
    </source>
</evidence>
<feature type="domain" description="BHLH" evidence="12">
    <location>
        <begin position="90"/>
        <end position="143"/>
    </location>
</feature>
<feature type="region of interest" description="Disordered" evidence="11">
    <location>
        <begin position="951"/>
        <end position="972"/>
    </location>
</feature>
<comment type="subcellular location">
    <subcellularLocation>
        <location evidence="1">Nucleus</location>
    </subcellularLocation>
</comment>
<protein>
    <recommendedName>
        <fullName evidence="9">Max-binding protein MNT</fullName>
    </recommendedName>
    <alternativeName>
        <fullName evidence="10">Myc antagonist MNT</fullName>
    </alternativeName>
</protein>
<keyword evidence="4" id="KW-0238">DNA-binding</keyword>
<evidence type="ECO:0000256" key="2">
    <source>
        <dbReference type="ARBA" id="ARBA00022491"/>
    </source>
</evidence>
<dbReference type="GeneID" id="119730539"/>
<accession>A0A914A6Q5</accession>
<feature type="compositionally biased region" description="Pro residues" evidence="11">
    <location>
        <begin position="390"/>
        <end position="399"/>
    </location>
</feature>
<feature type="region of interest" description="Disordered" evidence="11">
    <location>
        <begin position="174"/>
        <end position="241"/>
    </location>
</feature>
<feature type="compositionally biased region" description="Basic and acidic residues" evidence="11">
    <location>
        <begin position="85"/>
        <end position="100"/>
    </location>
</feature>
<dbReference type="SUPFAM" id="SSF47459">
    <property type="entry name" value="HLH, helix-loop-helix DNA-binding domain"/>
    <property type="match status" value="1"/>
</dbReference>
<evidence type="ECO:0000256" key="9">
    <source>
        <dbReference type="ARBA" id="ARBA00070444"/>
    </source>
</evidence>
<reference evidence="13" key="1">
    <citation type="submission" date="2022-11" db="UniProtKB">
        <authorList>
            <consortium name="EnsemblMetazoa"/>
        </authorList>
    </citation>
    <scope>IDENTIFICATION</scope>
</reference>
<keyword evidence="14" id="KW-1185">Reference proteome</keyword>
<dbReference type="InterPro" id="IPR036638">
    <property type="entry name" value="HLH_DNA-bd_sf"/>
</dbReference>
<dbReference type="SMART" id="SM00353">
    <property type="entry name" value="HLH"/>
    <property type="match status" value="1"/>
</dbReference>
<dbReference type="CDD" id="cd11402">
    <property type="entry name" value="bHLHzip_Mnt"/>
    <property type="match status" value="1"/>
</dbReference>